<dbReference type="Proteomes" id="UP000284403">
    <property type="component" value="Unassembled WGS sequence"/>
</dbReference>
<protein>
    <submittedName>
        <fullName evidence="6">Protein XRP2</fullName>
    </submittedName>
</protein>
<keyword evidence="2" id="KW-0547">Nucleotide-binding</keyword>
<dbReference type="GeneID" id="40316627"/>
<dbReference type="GO" id="GO:0000166">
    <property type="term" value="F:nucleotide binding"/>
    <property type="evidence" value="ECO:0007669"/>
    <property type="project" value="UniProtKB-KW"/>
</dbReference>
<dbReference type="PANTHER" id="PTHR15440:SF0">
    <property type="entry name" value="PROTEIN XRP2"/>
    <property type="match status" value="1"/>
</dbReference>
<dbReference type="AlphaFoldDB" id="A0A422PY49"/>
<feature type="transmembrane region" description="Helical" evidence="4">
    <location>
        <begin position="635"/>
        <end position="655"/>
    </location>
</feature>
<keyword evidence="4" id="KW-0472">Membrane</keyword>
<evidence type="ECO:0000313" key="7">
    <source>
        <dbReference type="Proteomes" id="UP000284403"/>
    </source>
</evidence>
<evidence type="ECO:0000256" key="1">
    <source>
        <dbReference type="ARBA" id="ARBA00008848"/>
    </source>
</evidence>
<dbReference type="RefSeq" id="XP_029229918.1">
    <property type="nucleotide sequence ID" value="XM_029369938.1"/>
</dbReference>
<dbReference type="OrthoDB" id="194775at2759"/>
<dbReference type="EMBL" id="MKKU01000132">
    <property type="protein sequence ID" value="RNF22689.1"/>
    <property type="molecule type" value="Genomic_DNA"/>
</dbReference>
<dbReference type="InterPro" id="IPR039093">
    <property type="entry name" value="XRP2"/>
</dbReference>
<feature type="region of interest" description="Disordered" evidence="3">
    <location>
        <begin position="1"/>
        <end position="49"/>
    </location>
</feature>
<evidence type="ECO:0000256" key="4">
    <source>
        <dbReference type="SAM" id="Phobius"/>
    </source>
</evidence>
<evidence type="ECO:0000313" key="6">
    <source>
        <dbReference type="EMBL" id="RNF22689.1"/>
    </source>
</evidence>
<dbReference type="InterPro" id="IPR017901">
    <property type="entry name" value="C-CAP_CF_C-like"/>
</dbReference>
<dbReference type="SMART" id="SM00673">
    <property type="entry name" value="CARP"/>
    <property type="match status" value="2"/>
</dbReference>
<evidence type="ECO:0000256" key="3">
    <source>
        <dbReference type="SAM" id="MobiDB-lite"/>
    </source>
</evidence>
<feature type="compositionally biased region" description="Basic residues" evidence="3">
    <location>
        <begin position="24"/>
        <end position="35"/>
    </location>
</feature>
<accession>A0A422PY49</accession>
<dbReference type="GO" id="GO:0005929">
    <property type="term" value="C:cilium"/>
    <property type="evidence" value="ECO:0007669"/>
    <property type="project" value="TreeGrafter"/>
</dbReference>
<comment type="similarity">
    <text evidence="1">Belongs to the TBCC family.</text>
</comment>
<feature type="domain" description="C-CAP/cofactor C-like" evidence="5">
    <location>
        <begin position="103"/>
        <end position="239"/>
    </location>
</feature>
<comment type="caution">
    <text evidence="6">The sequence shown here is derived from an EMBL/GenBank/DDBJ whole genome shotgun (WGS) entry which is preliminary data.</text>
</comment>
<dbReference type="PROSITE" id="PS51329">
    <property type="entry name" value="C_CAP_COFACTOR_C"/>
    <property type="match status" value="1"/>
</dbReference>
<evidence type="ECO:0000256" key="2">
    <source>
        <dbReference type="ARBA" id="ARBA00022741"/>
    </source>
</evidence>
<evidence type="ECO:0000259" key="5">
    <source>
        <dbReference type="PROSITE" id="PS51329"/>
    </source>
</evidence>
<proteinExistence type="inferred from homology"/>
<dbReference type="GO" id="GO:1990075">
    <property type="term" value="C:periciliary membrane compartment"/>
    <property type="evidence" value="ECO:0007669"/>
    <property type="project" value="TreeGrafter"/>
</dbReference>
<sequence>MGSCTSCPDAAQEVAAKAPPGWRGRLRRASQRKQRAAGGGHEHAEGASEAVGPPCAFFSWETEPLLFDPASAPLFRGKYGEEALKEAGRLRAAAPTSEAANLPPHSLFLRLPGEIRGQRITAYENSHCAILLLDHCDSVSLHECEHCFIFIGPTSGSVFMDRCHHCVVVGCCAQLRLRGCRQLQLSLAVATMPVLEESTGIGVCSLSGWFVYPLMPLHMQRAGLSAFNNFYATVQDFTPRPVAPRVGRGCSASGSSNNLYYIHQAEFERSCWLRWQRLGGGPVAHDDVELTLAGEHEARGAAQQEAGGQALAPPSLLSCPLVLLQSNEQLPRAARQSGNPLLQLPVDSEGLLEMFHHTVVVPCTFGSNRALPRVVSVGKWEPRLFVVRTAGGGGTIAMRIVRAVELGRRRGFLARMRSGLTQAMESDDDGGGGVVDGDVLLLNTVELYCTEALVRRQLAPVLRELAAGNKNDATVQRAVAAAAQRMSKHACIFLLALLRPAAKTDTAVEGAQAIFASLGAPPPPPPPPPSAVAAALRLRHRQRQQQPRGQSIPAPAACLGRRGGRRAMGEVCAATSAGPYGAAKCPAVCHFSACSDDRDRRWPCLLTEPHTHPCHDACVCCGMVTSGPVGRCCCFFPFFFPFFGYWAFFPCFLAGHRSVRGDCMYVFGICFLLPLRRCFC</sequence>
<dbReference type="InterPro" id="IPR016098">
    <property type="entry name" value="CAP/MinC_C"/>
</dbReference>
<name>A0A422PY49_9TRYP</name>
<dbReference type="PANTHER" id="PTHR15440">
    <property type="entry name" value="XRP2 PROTEIN"/>
    <property type="match status" value="1"/>
</dbReference>
<keyword evidence="4" id="KW-0812">Transmembrane</keyword>
<gene>
    <name evidence="6" type="ORF">Tco025E_03016</name>
</gene>
<dbReference type="InterPro" id="IPR012945">
    <property type="entry name" value="Tubulin-bd_cofactor_C_dom"/>
</dbReference>
<organism evidence="6 7">
    <name type="scientific">Trypanosoma conorhini</name>
    <dbReference type="NCBI Taxonomy" id="83891"/>
    <lineage>
        <taxon>Eukaryota</taxon>
        <taxon>Discoba</taxon>
        <taxon>Euglenozoa</taxon>
        <taxon>Kinetoplastea</taxon>
        <taxon>Metakinetoplastina</taxon>
        <taxon>Trypanosomatida</taxon>
        <taxon>Trypanosomatidae</taxon>
        <taxon>Trypanosoma</taxon>
    </lineage>
</organism>
<dbReference type="GO" id="GO:0006892">
    <property type="term" value="P:post-Golgi vesicle-mediated transport"/>
    <property type="evidence" value="ECO:0007669"/>
    <property type="project" value="TreeGrafter"/>
</dbReference>
<dbReference type="Pfam" id="PF07986">
    <property type="entry name" value="TBCC"/>
    <property type="match status" value="1"/>
</dbReference>
<dbReference type="InterPro" id="IPR006599">
    <property type="entry name" value="CARP_motif"/>
</dbReference>
<keyword evidence="7" id="KW-1185">Reference proteome</keyword>
<keyword evidence="4" id="KW-1133">Transmembrane helix</keyword>
<dbReference type="GO" id="GO:0005096">
    <property type="term" value="F:GTPase activator activity"/>
    <property type="evidence" value="ECO:0007669"/>
    <property type="project" value="InterPro"/>
</dbReference>
<dbReference type="Gene3D" id="2.160.20.70">
    <property type="match status" value="1"/>
</dbReference>
<reference evidence="6 7" key="1">
    <citation type="journal article" date="2018" name="BMC Genomics">
        <title>Genomic comparison of Trypanosoma conorhini and Trypanosoma rangeli to Trypanosoma cruzi strains of high and low virulence.</title>
        <authorList>
            <person name="Bradwell K.R."/>
            <person name="Koparde V.N."/>
            <person name="Matveyev A.V."/>
            <person name="Serrano M.G."/>
            <person name="Alves J.M."/>
            <person name="Parikh H."/>
            <person name="Huang B."/>
            <person name="Lee V."/>
            <person name="Espinosa-Alvarez O."/>
            <person name="Ortiz P.A."/>
            <person name="Costa-Martins A.G."/>
            <person name="Teixeira M.M."/>
            <person name="Buck G.A."/>
        </authorList>
    </citation>
    <scope>NUCLEOTIDE SEQUENCE [LARGE SCALE GENOMIC DNA]</scope>
    <source>
        <strain evidence="6 7">025E</strain>
    </source>
</reference>